<dbReference type="Pfam" id="PF00069">
    <property type="entry name" value="Pkinase"/>
    <property type="match status" value="1"/>
</dbReference>
<name>A0ABR2H4K5_9EUKA</name>
<dbReference type="PANTHER" id="PTHR43628">
    <property type="entry name" value="ACTIVATOR OF C KINASE PROTEIN 1-RELATED"/>
    <property type="match status" value="1"/>
</dbReference>
<dbReference type="Gene3D" id="1.25.40.10">
    <property type="entry name" value="Tetratricopeptide repeat domain"/>
    <property type="match status" value="4"/>
</dbReference>
<organism evidence="3 4">
    <name type="scientific">Tritrichomonas musculus</name>
    <dbReference type="NCBI Taxonomy" id="1915356"/>
    <lineage>
        <taxon>Eukaryota</taxon>
        <taxon>Metamonada</taxon>
        <taxon>Parabasalia</taxon>
        <taxon>Tritrichomonadida</taxon>
        <taxon>Tritrichomonadidae</taxon>
        <taxon>Tritrichomonas</taxon>
    </lineage>
</organism>
<dbReference type="PROSITE" id="PS50293">
    <property type="entry name" value="TPR_REGION"/>
    <property type="match status" value="1"/>
</dbReference>
<evidence type="ECO:0000259" key="2">
    <source>
        <dbReference type="PROSITE" id="PS50011"/>
    </source>
</evidence>
<dbReference type="SUPFAM" id="SSF56112">
    <property type="entry name" value="Protein kinase-like (PK-like)"/>
    <property type="match status" value="1"/>
</dbReference>
<accession>A0ABR2H4K5</accession>
<dbReference type="PROSITE" id="PS00108">
    <property type="entry name" value="PROTEIN_KINASE_ST"/>
    <property type="match status" value="1"/>
</dbReference>
<dbReference type="InterPro" id="IPR006597">
    <property type="entry name" value="Sel1-like"/>
</dbReference>
<dbReference type="EMBL" id="JAPFFF010000047">
    <property type="protein sequence ID" value="KAK8840395.1"/>
    <property type="molecule type" value="Genomic_DNA"/>
</dbReference>
<feature type="domain" description="Protein kinase" evidence="2">
    <location>
        <begin position="216"/>
        <end position="471"/>
    </location>
</feature>
<dbReference type="SMART" id="SM00220">
    <property type="entry name" value="S_TKc"/>
    <property type="match status" value="1"/>
</dbReference>
<protein>
    <recommendedName>
        <fullName evidence="2">Protein kinase domain-containing protein</fullName>
    </recommendedName>
</protein>
<keyword evidence="4" id="KW-1185">Reference proteome</keyword>
<feature type="repeat" description="TPR" evidence="1">
    <location>
        <begin position="1132"/>
        <end position="1165"/>
    </location>
</feature>
<dbReference type="Pfam" id="PF08238">
    <property type="entry name" value="Sel1"/>
    <property type="match status" value="24"/>
</dbReference>
<evidence type="ECO:0000313" key="4">
    <source>
        <dbReference type="Proteomes" id="UP001470230"/>
    </source>
</evidence>
<dbReference type="InterPro" id="IPR008271">
    <property type="entry name" value="Ser/Thr_kinase_AS"/>
</dbReference>
<dbReference type="PANTHER" id="PTHR43628:SF1">
    <property type="entry name" value="CHITIN SYNTHASE REGULATORY FACTOR 2-RELATED"/>
    <property type="match status" value="1"/>
</dbReference>
<dbReference type="InterPro" id="IPR000719">
    <property type="entry name" value="Prot_kinase_dom"/>
</dbReference>
<dbReference type="PROSITE" id="PS50005">
    <property type="entry name" value="TPR"/>
    <property type="match status" value="2"/>
</dbReference>
<sequence length="1676" mass="196060">MNAEEQSNDNKAYIQNYLLDYLKNYKFITYQFRDINFNDEILIQNDKINYNSHLINTIICIEKECIIIEQINISLITHIIETLKKQHLSIINVNNKKGNLKYDDISIIDETCKFCESFVQEIIQNRFVEITLPTIAGFLIRRHFCPTNYFKDQSFFFFNEESILKEEETKKKMVDFLFSKSSKDFNTFNDQFMMLISEFDNSNCQINHQEFNEKEFIKLRQIYSNEKALFYLAIHYETLQVFMMKKLQKEDRQTLHEIDFCKNYSSRYMAKFYGFMTENEKTTGFIYRFMSKGSLSFYDDEIDELCMLTTISRIFQGINYLQDNCLIHRDLKPANILIDHDKIFYISDFETIRHPLNPSEKVPNEEITNNIGSPIYSSPEQNQGGYVSYPADIYSFGFVIYFLIVREKIKDLDLSFLDGKSEINLMIPNHISKNISDLIRSCIKIDPNQRITKNQIVEKINNEINSFHYFEQCLLKDLDKINKPQVVQFIYESILFQSSHHKDMTLFIENVFYFQYIYSLKEKGDIPLFYINLGNFYFNDNDYLTAKKYFEIAASFNNPKAFYFLGNLYFNGNGVDIDYNKARYYYELAAEQNDKNSLYNLGVIYFNGKGIQRDYSKARYYYELAAEQNDKNSLYNLGVIYFYGKGIQRDYSKARHYFELAAEQNDSESFNYLGNIYKAGLDIPINYSKAIHYFELAANQNNPNALCNLGVMYLEGLGVSKDYMKAKNYFELSANLNFSDGLCNLGHMYEDGLCVRQDFTKARECYELASQQNNSKALLKLGYLYSRGLGVQPNIQIAIKYYELSAQLDNIDAICNLGALYLTGDRIQRDFIKAKYYFELGASMNDSECINHLGEIYQNGLGVSPNLEMAKHYYERSSNLGYSPAINHLGEIYHIEKNYNKALKYYEKAIQMNNSDSMVNLASLYFNGQGVKQDNNRTLYYLESAAKLNNHKALNNLGTFYLDGIIVEQNYLKAFNYFERSSKFNNVCAYLNLGFCYLNGFGVNKDYLKAKKYYEKAASYKNSKAFAYLANLYADGLGVEKNYEKAIYYYQLAINQDNNPIALNNLGDFYRKGFGVKQDFLKAKELYEKAVKLGNSTSMNNLGSLYKYGLGVDQDYSLAKKYYELGTKCNNSDSYLNLGAIYYLEKNYVKSKEYIEKAANMNNLNANLFLGYFYFRGFGVDQDFVKARKYFESSSDDPALLYLATIYCNGLGTPKDGLKAKYYYEILAKRENPLGFLFLGIMYCKGIGVEQDYLKAKNYYESAAKLKNSNAMINLGDLYRNGYGVNKDYSKAKEYYELAARSYNSHAFVNLGHLYRKGYFVEKDIKTAIHYYEFASYQKNPISFFHLADLYSTGDSIPVNLNKAIYYFSKNIEIPYQTSFVTSLNPYLYRSYNDLGLIYLTFYNDVDKANKFIKEAAFAEYPFGQNNFGLINLFYLNNVENAEYMFVKASKHNFALAEFNLGYLKERQNKIEEAIEFYINASQHESEPLIYRHKKYHDKRLDISKMFIICFTNLKLTDFFIEKEDIEKAIFYFNKTFSKLNSNSYKFQFHLNENDFSYLCKFILEFPLFNQSQLDQENDKIFNDNNFQSSPGTVFSDPSELFDFAVKNNKSKLIETIKEIIHTIEKKIYKPPYSILFGRISIEKSSFKDKRVTSCCLRNINEMFYEGLQINEFSLI</sequence>
<dbReference type="Proteomes" id="UP001470230">
    <property type="component" value="Unassembled WGS sequence"/>
</dbReference>
<dbReference type="SMART" id="SM00028">
    <property type="entry name" value="TPR"/>
    <property type="match status" value="9"/>
</dbReference>
<gene>
    <name evidence="3" type="ORF">M9Y10_030956</name>
</gene>
<proteinExistence type="predicted"/>
<dbReference type="InterPro" id="IPR052945">
    <property type="entry name" value="Mitotic_Regulator"/>
</dbReference>
<comment type="caution">
    <text evidence="3">The sequence shown here is derived from an EMBL/GenBank/DDBJ whole genome shotgun (WGS) entry which is preliminary data.</text>
</comment>
<reference evidence="3 4" key="1">
    <citation type="submission" date="2024-04" db="EMBL/GenBank/DDBJ databases">
        <title>Tritrichomonas musculus Genome.</title>
        <authorList>
            <person name="Alves-Ferreira E."/>
            <person name="Grigg M."/>
            <person name="Lorenzi H."/>
            <person name="Galac M."/>
        </authorList>
    </citation>
    <scope>NUCLEOTIDE SEQUENCE [LARGE SCALE GENOMIC DNA]</scope>
    <source>
        <strain evidence="3 4">EAF2021</strain>
    </source>
</reference>
<evidence type="ECO:0000256" key="1">
    <source>
        <dbReference type="PROSITE-ProRule" id="PRU00339"/>
    </source>
</evidence>
<keyword evidence="1" id="KW-0802">TPR repeat</keyword>
<dbReference type="Gene3D" id="1.10.510.10">
    <property type="entry name" value="Transferase(Phosphotransferase) domain 1"/>
    <property type="match status" value="1"/>
</dbReference>
<dbReference type="InterPro" id="IPR011009">
    <property type="entry name" value="Kinase-like_dom_sf"/>
</dbReference>
<dbReference type="PROSITE" id="PS50011">
    <property type="entry name" value="PROTEIN_KINASE_DOM"/>
    <property type="match status" value="1"/>
</dbReference>
<dbReference type="SMART" id="SM00671">
    <property type="entry name" value="SEL1"/>
    <property type="match status" value="25"/>
</dbReference>
<dbReference type="InterPro" id="IPR019734">
    <property type="entry name" value="TPR_rpt"/>
</dbReference>
<evidence type="ECO:0000313" key="3">
    <source>
        <dbReference type="EMBL" id="KAK8840395.1"/>
    </source>
</evidence>
<dbReference type="SUPFAM" id="SSF81901">
    <property type="entry name" value="HCP-like"/>
    <property type="match status" value="6"/>
</dbReference>
<dbReference type="InterPro" id="IPR011990">
    <property type="entry name" value="TPR-like_helical_dom_sf"/>
</dbReference>
<feature type="repeat" description="TPR" evidence="1">
    <location>
        <begin position="883"/>
        <end position="916"/>
    </location>
</feature>